<dbReference type="EMBL" id="ML992505">
    <property type="protein sequence ID" value="KAF2224010.1"/>
    <property type="molecule type" value="Genomic_DNA"/>
</dbReference>
<dbReference type="AlphaFoldDB" id="A0A6A6GF24"/>
<keyword evidence="2" id="KW-1185">Reference proteome</keyword>
<sequence length="371" mass="43083">MGDTCDILSLLEEWADSTWGFVIYRCTYSSDEKWAHFMELLYVHSKEWLEGEDLGQIVDSLEWTVRENRMFESASKHELRTSFRDWVGTTSAGKRKVNPRYDYFIVADQECLDSVLDREDPTELEVNGRAYVKLLRHILECLFPLIRVLQPSQAGPIDDSNKMEDEARAVQSWTEVEGFWGFVIHRCTYRDDDEWDLFMAHLNAHAQAELDANNAGHLIKSLRWEVQEDISYQGASKSFIRQRFQGWREKQGRITSPRGDYCIMVDQDSLDSVLVAGIPPDFDSMTEPYVDLIDRRWRQLYVDDTEVIGSEELDPAKPLMDEGCEEVEGCKMENVGWTRVDVSLLSVRLFTILHDVGWEIVYKRPPELSSP</sequence>
<evidence type="ECO:0000313" key="2">
    <source>
        <dbReference type="Proteomes" id="UP000799538"/>
    </source>
</evidence>
<evidence type="ECO:0000313" key="1">
    <source>
        <dbReference type="EMBL" id="KAF2224010.1"/>
    </source>
</evidence>
<protein>
    <submittedName>
        <fullName evidence="1">Uncharacterized protein</fullName>
    </submittedName>
</protein>
<dbReference type="Proteomes" id="UP000799538">
    <property type="component" value="Unassembled WGS sequence"/>
</dbReference>
<gene>
    <name evidence="1" type="ORF">BDZ85DRAFT_280629</name>
</gene>
<name>A0A6A6GF24_9PEZI</name>
<reference evidence="2" key="1">
    <citation type="journal article" date="2020" name="Stud. Mycol.">
        <title>101 Dothideomycetes genomes: A test case for predicting lifestyles and emergence of pathogens.</title>
        <authorList>
            <person name="Haridas S."/>
            <person name="Albert R."/>
            <person name="Binder M."/>
            <person name="Bloem J."/>
            <person name="LaButti K."/>
            <person name="Salamov A."/>
            <person name="Andreopoulos B."/>
            <person name="Baker S."/>
            <person name="Barry K."/>
            <person name="Bills G."/>
            <person name="Bluhm B."/>
            <person name="Cannon C."/>
            <person name="Castanera R."/>
            <person name="Culley D."/>
            <person name="Daum C."/>
            <person name="Ezra D."/>
            <person name="Gonzalez J."/>
            <person name="Henrissat B."/>
            <person name="Kuo A."/>
            <person name="Liang C."/>
            <person name="Lipzen A."/>
            <person name="Lutzoni F."/>
            <person name="Magnuson J."/>
            <person name="Mondo S."/>
            <person name="Nolan M."/>
            <person name="Ohm R."/>
            <person name="Pangilinan J."/>
            <person name="Park H.-J."/>
            <person name="Ramirez L."/>
            <person name="Alfaro M."/>
            <person name="Sun H."/>
            <person name="Tritt A."/>
            <person name="Yoshinaga Y."/>
            <person name="Zwiers L.-H."/>
            <person name="Turgeon B."/>
            <person name="Goodwin S."/>
            <person name="Spatafora J."/>
            <person name="Crous P."/>
            <person name="Grigoriev I."/>
        </authorList>
    </citation>
    <scope>NUCLEOTIDE SEQUENCE [LARGE SCALE GENOMIC DNA]</scope>
    <source>
        <strain evidence="2">CECT 20119</strain>
    </source>
</reference>
<proteinExistence type="predicted"/>
<organism evidence="1 2">
    <name type="scientific">Elsinoe ampelina</name>
    <dbReference type="NCBI Taxonomy" id="302913"/>
    <lineage>
        <taxon>Eukaryota</taxon>
        <taxon>Fungi</taxon>
        <taxon>Dikarya</taxon>
        <taxon>Ascomycota</taxon>
        <taxon>Pezizomycotina</taxon>
        <taxon>Dothideomycetes</taxon>
        <taxon>Dothideomycetidae</taxon>
        <taxon>Myriangiales</taxon>
        <taxon>Elsinoaceae</taxon>
        <taxon>Elsinoe</taxon>
    </lineage>
</organism>
<dbReference type="OrthoDB" id="4424523at2759"/>
<accession>A0A6A6GF24</accession>